<keyword evidence="5" id="KW-0539">Nucleus</keyword>
<evidence type="ECO:0000256" key="1">
    <source>
        <dbReference type="ARBA" id="ARBA00004123"/>
    </source>
</evidence>
<comment type="caution">
    <text evidence="8">The sequence shown here is derived from an EMBL/GenBank/DDBJ whole genome shotgun (WGS) entry which is preliminary data.</text>
</comment>
<keyword evidence="4" id="KW-0804">Transcription</keyword>
<keyword evidence="9" id="KW-1185">Reference proteome</keyword>
<dbReference type="EMBL" id="MU069585">
    <property type="protein sequence ID" value="KAF5838263.1"/>
    <property type="molecule type" value="Genomic_DNA"/>
</dbReference>
<sequence length="256" mass="27532">MKRKSNKSQYPGVTWDTKTPGWRVEVYTCGLRLYVGKYADEATAAAAHDAALWRWRGGDSKALENLNNPHLYSNPEQAPPDAETYLSPAALVRLEACQVEAALRASRSHPKNKVAKRKRPELSASGDSEGDATISDSKEDSDAEANDMLALDGHLHGSTKEGKLNARDYARKPTHITACDPAQSSRQQTNRREYARKLSHITACDPAQSSRSTTAASSTAATGRAAKQHGKGAEGYGKCGESAQLHAGKDGRPAGC</sequence>
<evidence type="ECO:0000259" key="7">
    <source>
        <dbReference type="PROSITE" id="PS51032"/>
    </source>
</evidence>
<comment type="subcellular location">
    <subcellularLocation>
        <location evidence="1">Nucleus</location>
    </subcellularLocation>
</comment>
<evidence type="ECO:0000256" key="6">
    <source>
        <dbReference type="SAM" id="MobiDB-lite"/>
    </source>
</evidence>
<gene>
    <name evidence="8" type="ORF">DUNSADRAFT_3179</name>
</gene>
<dbReference type="InterPro" id="IPR016177">
    <property type="entry name" value="DNA-bd_dom_sf"/>
</dbReference>
<evidence type="ECO:0000256" key="3">
    <source>
        <dbReference type="ARBA" id="ARBA00023125"/>
    </source>
</evidence>
<dbReference type="PROSITE" id="PS51032">
    <property type="entry name" value="AP2_ERF"/>
    <property type="match status" value="1"/>
</dbReference>
<dbReference type="InterPro" id="IPR001471">
    <property type="entry name" value="AP2/ERF_dom"/>
</dbReference>
<protein>
    <recommendedName>
        <fullName evidence="7">AP2/ERF domain-containing protein</fullName>
    </recommendedName>
</protein>
<proteinExistence type="predicted"/>
<keyword evidence="2" id="KW-0805">Transcription regulation</keyword>
<dbReference type="InterPro" id="IPR036955">
    <property type="entry name" value="AP2/ERF_dom_sf"/>
</dbReference>
<evidence type="ECO:0000313" key="9">
    <source>
        <dbReference type="Proteomes" id="UP000815325"/>
    </source>
</evidence>
<reference evidence="8" key="1">
    <citation type="submission" date="2017-08" db="EMBL/GenBank/DDBJ databases">
        <authorList>
            <person name="Polle J.E."/>
            <person name="Barry K."/>
            <person name="Cushman J."/>
            <person name="Schmutz J."/>
            <person name="Tran D."/>
            <person name="Hathwaick L.T."/>
            <person name="Yim W.C."/>
            <person name="Jenkins J."/>
            <person name="Mckie-Krisberg Z.M."/>
            <person name="Prochnik S."/>
            <person name="Lindquist E."/>
            <person name="Dockter R.B."/>
            <person name="Adam C."/>
            <person name="Molina H."/>
            <person name="Bunkerborg J."/>
            <person name="Jin E."/>
            <person name="Buchheim M."/>
            <person name="Magnuson J."/>
        </authorList>
    </citation>
    <scope>NUCLEOTIDE SEQUENCE</scope>
    <source>
        <strain evidence="8">CCAP 19/18</strain>
    </source>
</reference>
<organism evidence="8 9">
    <name type="scientific">Dunaliella salina</name>
    <name type="common">Green alga</name>
    <name type="synonym">Protococcus salinus</name>
    <dbReference type="NCBI Taxonomy" id="3046"/>
    <lineage>
        <taxon>Eukaryota</taxon>
        <taxon>Viridiplantae</taxon>
        <taxon>Chlorophyta</taxon>
        <taxon>core chlorophytes</taxon>
        <taxon>Chlorophyceae</taxon>
        <taxon>CS clade</taxon>
        <taxon>Chlamydomonadales</taxon>
        <taxon>Dunaliellaceae</taxon>
        <taxon>Dunaliella</taxon>
    </lineage>
</organism>
<feature type="compositionally biased region" description="Basic residues" evidence="6">
    <location>
        <begin position="106"/>
        <end position="119"/>
    </location>
</feature>
<accession>A0ABQ7GUP4</accession>
<keyword evidence="3" id="KW-0238">DNA-binding</keyword>
<evidence type="ECO:0000256" key="4">
    <source>
        <dbReference type="ARBA" id="ARBA00023163"/>
    </source>
</evidence>
<feature type="compositionally biased region" description="Basic and acidic residues" evidence="6">
    <location>
        <begin position="247"/>
        <end position="256"/>
    </location>
</feature>
<feature type="region of interest" description="Disordered" evidence="6">
    <location>
        <begin position="171"/>
        <end position="256"/>
    </location>
</feature>
<evidence type="ECO:0000313" key="8">
    <source>
        <dbReference type="EMBL" id="KAF5838263.1"/>
    </source>
</evidence>
<dbReference type="Proteomes" id="UP000815325">
    <property type="component" value="Unassembled WGS sequence"/>
</dbReference>
<feature type="compositionally biased region" description="Low complexity" evidence="6">
    <location>
        <begin position="209"/>
        <end position="225"/>
    </location>
</feature>
<feature type="region of interest" description="Disordered" evidence="6">
    <location>
        <begin position="103"/>
        <end position="142"/>
    </location>
</feature>
<name>A0ABQ7GUP4_DUNSA</name>
<dbReference type="SUPFAM" id="SSF54171">
    <property type="entry name" value="DNA-binding domain"/>
    <property type="match status" value="1"/>
</dbReference>
<feature type="domain" description="AP2/ERF" evidence="7">
    <location>
        <begin position="9"/>
        <end position="69"/>
    </location>
</feature>
<evidence type="ECO:0000256" key="2">
    <source>
        <dbReference type="ARBA" id="ARBA00023015"/>
    </source>
</evidence>
<evidence type="ECO:0000256" key="5">
    <source>
        <dbReference type="ARBA" id="ARBA00023242"/>
    </source>
</evidence>
<dbReference type="Gene3D" id="3.30.730.10">
    <property type="entry name" value="AP2/ERF domain"/>
    <property type="match status" value="1"/>
</dbReference>